<gene>
    <name evidence="1" type="ORF">BpHYR1_021575</name>
</gene>
<proteinExistence type="predicted"/>
<organism evidence="1 2">
    <name type="scientific">Brachionus plicatilis</name>
    <name type="common">Marine rotifer</name>
    <name type="synonym">Brachionus muelleri</name>
    <dbReference type="NCBI Taxonomy" id="10195"/>
    <lineage>
        <taxon>Eukaryota</taxon>
        <taxon>Metazoa</taxon>
        <taxon>Spiralia</taxon>
        <taxon>Gnathifera</taxon>
        <taxon>Rotifera</taxon>
        <taxon>Eurotatoria</taxon>
        <taxon>Monogononta</taxon>
        <taxon>Pseudotrocha</taxon>
        <taxon>Ploima</taxon>
        <taxon>Brachionidae</taxon>
        <taxon>Brachionus</taxon>
    </lineage>
</organism>
<evidence type="ECO:0000313" key="1">
    <source>
        <dbReference type="EMBL" id="RNA31424.1"/>
    </source>
</evidence>
<keyword evidence="2" id="KW-1185">Reference proteome</keyword>
<comment type="caution">
    <text evidence="1">The sequence shown here is derived from an EMBL/GenBank/DDBJ whole genome shotgun (WGS) entry which is preliminary data.</text>
</comment>
<protein>
    <submittedName>
        <fullName evidence="1">Uncharacterized protein</fullName>
    </submittedName>
</protein>
<dbReference type="EMBL" id="REGN01001943">
    <property type="protein sequence ID" value="RNA31424.1"/>
    <property type="molecule type" value="Genomic_DNA"/>
</dbReference>
<sequence length="100" mass="11805">MTKSPTSYSNFPALFSNRNNFLLKDQFLDLANLYDQTKFEDLGIRTLEEYWLHLIIQTLSQVGCEVVHQIPSRGGYNWLLNVQPCYRRNVHYIKNNDQHA</sequence>
<reference evidence="1 2" key="1">
    <citation type="journal article" date="2018" name="Sci. Rep.">
        <title>Genomic signatures of local adaptation to the degree of environmental predictability in rotifers.</title>
        <authorList>
            <person name="Franch-Gras L."/>
            <person name="Hahn C."/>
            <person name="Garcia-Roger E.M."/>
            <person name="Carmona M.J."/>
            <person name="Serra M."/>
            <person name="Gomez A."/>
        </authorList>
    </citation>
    <scope>NUCLEOTIDE SEQUENCE [LARGE SCALE GENOMIC DNA]</scope>
    <source>
        <strain evidence="1">HYR1</strain>
    </source>
</reference>
<evidence type="ECO:0000313" key="2">
    <source>
        <dbReference type="Proteomes" id="UP000276133"/>
    </source>
</evidence>
<accession>A0A3M7S6G5</accession>
<dbReference type="AlphaFoldDB" id="A0A3M7S6G5"/>
<name>A0A3M7S6G5_BRAPC</name>
<dbReference type="Proteomes" id="UP000276133">
    <property type="component" value="Unassembled WGS sequence"/>
</dbReference>
<feature type="non-terminal residue" evidence="1">
    <location>
        <position position="100"/>
    </location>
</feature>